<dbReference type="Proteomes" id="UP000596661">
    <property type="component" value="Chromosome 4"/>
</dbReference>
<evidence type="ECO:0000313" key="2">
    <source>
        <dbReference type="Proteomes" id="UP000596661"/>
    </source>
</evidence>
<protein>
    <submittedName>
        <fullName evidence="1">Uncharacterized protein</fullName>
    </submittedName>
</protein>
<dbReference type="EnsemblPlants" id="evm.model.04.1863">
    <property type="protein sequence ID" value="cds.evm.model.04.1863"/>
    <property type="gene ID" value="evm.TU.04.1863"/>
</dbReference>
<proteinExistence type="predicted"/>
<sequence length="87" mass="10018">MSGTLFGGLKKRTRDIWDSKGVEERPQTHDPVEPIKAANQWHILTAAKLTMINVEFMVPFAHAHRRWARHKVEHNYSIVGAIECLDE</sequence>
<dbReference type="Gramene" id="evm.model.04.1863">
    <property type="protein sequence ID" value="cds.evm.model.04.1863"/>
    <property type="gene ID" value="evm.TU.04.1863"/>
</dbReference>
<keyword evidence="2" id="KW-1185">Reference proteome</keyword>
<accession>A0A803PEV9</accession>
<reference evidence="1" key="2">
    <citation type="submission" date="2021-03" db="UniProtKB">
        <authorList>
            <consortium name="EnsemblPlants"/>
        </authorList>
    </citation>
    <scope>IDENTIFICATION</scope>
</reference>
<organism evidence="1 2">
    <name type="scientific">Cannabis sativa</name>
    <name type="common">Hemp</name>
    <name type="synonym">Marijuana</name>
    <dbReference type="NCBI Taxonomy" id="3483"/>
    <lineage>
        <taxon>Eukaryota</taxon>
        <taxon>Viridiplantae</taxon>
        <taxon>Streptophyta</taxon>
        <taxon>Embryophyta</taxon>
        <taxon>Tracheophyta</taxon>
        <taxon>Spermatophyta</taxon>
        <taxon>Magnoliopsida</taxon>
        <taxon>eudicotyledons</taxon>
        <taxon>Gunneridae</taxon>
        <taxon>Pentapetalae</taxon>
        <taxon>rosids</taxon>
        <taxon>fabids</taxon>
        <taxon>Rosales</taxon>
        <taxon>Cannabaceae</taxon>
        <taxon>Cannabis</taxon>
    </lineage>
</organism>
<evidence type="ECO:0000313" key="1">
    <source>
        <dbReference type="EnsemblPlants" id="cds.evm.model.04.1863"/>
    </source>
</evidence>
<dbReference type="EMBL" id="UZAU01000401">
    <property type="status" value="NOT_ANNOTATED_CDS"/>
    <property type="molecule type" value="Genomic_DNA"/>
</dbReference>
<reference evidence="1" key="1">
    <citation type="submission" date="2018-11" db="EMBL/GenBank/DDBJ databases">
        <authorList>
            <person name="Grassa J C."/>
        </authorList>
    </citation>
    <scope>NUCLEOTIDE SEQUENCE [LARGE SCALE GENOMIC DNA]</scope>
</reference>
<dbReference type="AlphaFoldDB" id="A0A803PEV9"/>
<name>A0A803PEV9_CANSA</name>